<dbReference type="EMBL" id="JBDNCH010000002">
    <property type="protein sequence ID" value="MEN9061567.1"/>
    <property type="molecule type" value="Genomic_DNA"/>
</dbReference>
<protein>
    <submittedName>
        <fullName evidence="2">Uncharacterized protein</fullName>
    </submittedName>
</protein>
<dbReference type="Proteomes" id="UP001428774">
    <property type="component" value="Unassembled WGS sequence"/>
</dbReference>
<sequence>MSRFLALGLALGLAAPLAAQEQIVIPDDSTEYRQERAPAGGTGLTMKAVTVKGQNQLRGRYGSARQAAEVQQRAAMTCDEAGMRMIYFKPGKTDEQGRTEFAAVCQ</sequence>
<accession>A0AAW9SFL9</accession>
<organism evidence="2 3">
    <name type="scientific">Ponticoccus litoralis</name>
    <dbReference type="NCBI Taxonomy" id="422297"/>
    <lineage>
        <taxon>Bacteria</taxon>
        <taxon>Pseudomonadati</taxon>
        <taxon>Pseudomonadota</taxon>
        <taxon>Alphaproteobacteria</taxon>
        <taxon>Rhodobacterales</taxon>
        <taxon>Roseobacteraceae</taxon>
        <taxon>Ponticoccus</taxon>
    </lineage>
</organism>
<proteinExistence type="predicted"/>
<keyword evidence="1" id="KW-0732">Signal</keyword>
<keyword evidence="3" id="KW-1185">Reference proteome</keyword>
<feature type="signal peptide" evidence="1">
    <location>
        <begin position="1"/>
        <end position="19"/>
    </location>
</feature>
<dbReference type="AlphaFoldDB" id="A0AAW9SFL9"/>
<feature type="chain" id="PRO_5043891944" evidence="1">
    <location>
        <begin position="20"/>
        <end position="106"/>
    </location>
</feature>
<comment type="caution">
    <text evidence="2">The sequence shown here is derived from an EMBL/GenBank/DDBJ whole genome shotgun (WGS) entry which is preliminary data.</text>
</comment>
<evidence type="ECO:0000256" key="1">
    <source>
        <dbReference type="SAM" id="SignalP"/>
    </source>
</evidence>
<evidence type="ECO:0000313" key="2">
    <source>
        <dbReference type="EMBL" id="MEN9061567.1"/>
    </source>
</evidence>
<reference evidence="2 3" key="1">
    <citation type="submission" date="2024-05" db="EMBL/GenBank/DDBJ databases">
        <title>Genome sequence of Ponticoccus litoralis KCCM 90028.</title>
        <authorList>
            <person name="Kim J.M."/>
            <person name="Lee J.K."/>
            <person name="Choi B.J."/>
            <person name="Bayburt H."/>
            <person name="Baek J.H."/>
            <person name="Jeon C.O."/>
        </authorList>
    </citation>
    <scope>NUCLEOTIDE SEQUENCE [LARGE SCALE GENOMIC DNA]</scope>
    <source>
        <strain evidence="2 3">KCCM 90028</strain>
    </source>
</reference>
<evidence type="ECO:0000313" key="3">
    <source>
        <dbReference type="Proteomes" id="UP001428774"/>
    </source>
</evidence>
<dbReference type="RefSeq" id="WP_347166628.1">
    <property type="nucleotide sequence ID" value="NZ_JBDNCH010000002.1"/>
</dbReference>
<name>A0AAW9SFL9_9RHOB</name>
<gene>
    <name evidence="2" type="ORF">ABFB10_11495</name>
</gene>